<evidence type="ECO:0000313" key="4">
    <source>
        <dbReference type="Proteomes" id="UP000231279"/>
    </source>
</evidence>
<organism evidence="3 4">
    <name type="scientific">Handroanthus impetiginosus</name>
    <dbReference type="NCBI Taxonomy" id="429701"/>
    <lineage>
        <taxon>Eukaryota</taxon>
        <taxon>Viridiplantae</taxon>
        <taxon>Streptophyta</taxon>
        <taxon>Embryophyta</taxon>
        <taxon>Tracheophyta</taxon>
        <taxon>Spermatophyta</taxon>
        <taxon>Magnoliopsida</taxon>
        <taxon>eudicotyledons</taxon>
        <taxon>Gunneridae</taxon>
        <taxon>Pentapetalae</taxon>
        <taxon>asterids</taxon>
        <taxon>lamiids</taxon>
        <taxon>Lamiales</taxon>
        <taxon>Bignoniaceae</taxon>
        <taxon>Crescentiina</taxon>
        <taxon>Tabebuia alliance</taxon>
        <taxon>Handroanthus</taxon>
    </lineage>
</organism>
<gene>
    <name evidence="3" type="ORF">CDL12_07487</name>
</gene>
<dbReference type="OrthoDB" id="263560at2759"/>
<protein>
    <recommendedName>
        <fullName evidence="5">Pre-rRNA-processing protein TSR2 homolog</fullName>
    </recommendedName>
</protein>
<accession>A0A2G9HQL4</accession>
<dbReference type="EMBL" id="NKXS01001216">
    <property type="protein sequence ID" value="PIN19821.1"/>
    <property type="molecule type" value="Genomic_DNA"/>
</dbReference>
<name>A0A2G9HQL4_9LAMI</name>
<reference evidence="4" key="1">
    <citation type="journal article" date="2018" name="Gigascience">
        <title>Genome assembly of the Pink Ipe (Handroanthus impetiginosus, Bignoniaceae), a highly valued, ecologically keystone Neotropical timber forest tree.</title>
        <authorList>
            <person name="Silva-Junior O.B."/>
            <person name="Grattapaglia D."/>
            <person name="Novaes E."/>
            <person name="Collevatti R.G."/>
        </authorList>
    </citation>
    <scope>NUCLEOTIDE SEQUENCE [LARGE SCALE GENOMIC DNA]</scope>
    <source>
        <strain evidence="4">cv. UFG-1</strain>
    </source>
</reference>
<dbReference type="PANTHER" id="PTHR21250">
    <property type="entry name" value="PRE-RRNA-PROCESSING PROTEIN TSR2 HOMOLOG"/>
    <property type="match status" value="1"/>
</dbReference>
<dbReference type="GO" id="GO:0006364">
    <property type="term" value="P:rRNA processing"/>
    <property type="evidence" value="ECO:0007669"/>
    <property type="project" value="UniProtKB-KW"/>
</dbReference>
<keyword evidence="4" id="KW-1185">Reference proteome</keyword>
<comment type="caution">
    <text evidence="3">The sequence shown here is derived from an EMBL/GenBank/DDBJ whole genome shotgun (WGS) entry which is preliminary data.</text>
</comment>
<evidence type="ECO:0000313" key="3">
    <source>
        <dbReference type="EMBL" id="PIN19821.1"/>
    </source>
</evidence>
<comment type="similarity">
    <text evidence="1">Belongs to the TSR2 family.</text>
</comment>
<keyword evidence="2" id="KW-0698">rRNA processing</keyword>
<dbReference type="InterPro" id="IPR019398">
    <property type="entry name" value="Pre-rRNA_process_TSR2"/>
</dbReference>
<sequence>MAVQNEWGGPDSTKKSQRLASDILSWLFHCKSLVQVEDLENLLHERLLLTFNTEIEDGSIEEVAEQLMIIRDEYIQGNVDHVNSVVESNNLSLRQNLKQRDEKSATLGSA</sequence>
<evidence type="ECO:0000256" key="2">
    <source>
        <dbReference type="ARBA" id="ARBA00022552"/>
    </source>
</evidence>
<dbReference type="Proteomes" id="UP000231279">
    <property type="component" value="Unassembled WGS sequence"/>
</dbReference>
<proteinExistence type="inferred from homology"/>
<dbReference type="Pfam" id="PF10273">
    <property type="entry name" value="WGG"/>
    <property type="match status" value="1"/>
</dbReference>
<evidence type="ECO:0008006" key="5">
    <source>
        <dbReference type="Google" id="ProtNLM"/>
    </source>
</evidence>
<evidence type="ECO:0000256" key="1">
    <source>
        <dbReference type="ARBA" id="ARBA00006524"/>
    </source>
</evidence>
<dbReference type="AlphaFoldDB" id="A0A2G9HQL4"/>
<dbReference type="STRING" id="429701.A0A2G9HQL4"/>